<dbReference type="InterPro" id="IPR025708">
    <property type="entry name" value="HSP15"/>
</dbReference>
<evidence type="ECO:0000313" key="6">
    <source>
        <dbReference type="EMBL" id="ABE53416.1"/>
    </source>
</evidence>
<feature type="domain" description="RNA-binding S4" evidence="5">
    <location>
        <begin position="11"/>
        <end position="74"/>
    </location>
</feature>
<dbReference type="HOGENOM" id="CLU_101003_2_1_6"/>
<dbReference type="eggNOG" id="COG1188">
    <property type="taxonomic scope" value="Bacteria"/>
</dbReference>
<keyword evidence="3 4" id="KW-0238">DNA-binding</keyword>
<evidence type="ECO:0000313" key="7">
    <source>
        <dbReference type="Proteomes" id="UP000001982"/>
    </source>
</evidence>
<dbReference type="GO" id="GO:0003727">
    <property type="term" value="F:single-stranded RNA binding"/>
    <property type="evidence" value="ECO:0007669"/>
    <property type="project" value="InterPro"/>
</dbReference>
<dbReference type="GO" id="GO:0003677">
    <property type="term" value="F:DNA binding"/>
    <property type="evidence" value="ECO:0007669"/>
    <property type="project" value="UniProtKB-KW"/>
</dbReference>
<dbReference type="NCBIfam" id="NF007673">
    <property type="entry name" value="PRK10348.1"/>
    <property type="match status" value="1"/>
</dbReference>
<dbReference type="KEGG" id="sdn:Sden_0119"/>
<dbReference type="OrthoDB" id="9797176at2"/>
<dbReference type="CDD" id="cd00165">
    <property type="entry name" value="S4"/>
    <property type="match status" value="1"/>
</dbReference>
<dbReference type="PROSITE" id="PS50889">
    <property type="entry name" value="S4"/>
    <property type="match status" value="1"/>
</dbReference>
<dbReference type="EMBL" id="CP000302">
    <property type="protein sequence ID" value="ABE53416.1"/>
    <property type="molecule type" value="Genomic_DNA"/>
</dbReference>
<dbReference type="Pfam" id="PF01479">
    <property type="entry name" value="S4"/>
    <property type="match status" value="1"/>
</dbReference>
<evidence type="ECO:0000256" key="1">
    <source>
        <dbReference type="ARBA" id="ARBA00008396"/>
    </source>
</evidence>
<keyword evidence="2 4" id="KW-0694">RNA-binding</keyword>
<accession>Q12T10</accession>
<dbReference type="AlphaFoldDB" id="Q12T10"/>
<dbReference type="GO" id="GO:0034605">
    <property type="term" value="P:cellular response to heat"/>
    <property type="evidence" value="ECO:0007669"/>
    <property type="project" value="InterPro"/>
</dbReference>
<evidence type="ECO:0000256" key="3">
    <source>
        <dbReference type="ARBA" id="ARBA00023125"/>
    </source>
</evidence>
<dbReference type="SUPFAM" id="SSF55174">
    <property type="entry name" value="Alpha-L RNA-binding motif"/>
    <property type="match status" value="1"/>
</dbReference>
<evidence type="ECO:0000256" key="2">
    <source>
        <dbReference type="ARBA" id="ARBA00022884"/>
    </source>
</evidence>
<dbReference type="RefSeq" id="WP_011494585.1">
    <property type="nucleotide sequence ID" value="NC_007954.1"/>
</dbReference>
<evidence type="ECO:0000259" key="5">
    <source>
        <dbReference type="SMART" id="SM00363"/>
    </source>
</evidence>
<sequence>MSDDQDENNKIRLDKWLWAARFYKTRAIAKEMINGGKVHYNGQRAKSSRNVELGAHLRIRQGMEDKHIVILGLSEHRQGAALAQTLYQETQESQQKRAVNAEARRLNILLNPAPVHKPDKKQRRQLLKVKQY</sequence>
<proteinExistence type="inferred from homology"/>
<dbReference type="InterPro" id="IPR036986">
    <property type="entry name" value="S4_RNA-bd_sf"/>
</dbReference>
<protein>
    <recommendedName>
        <fullName evidence="4">Heat shock protein 15</fullName>
    </recommendedName>
</protein>
<dbReference type="GO" id="GO:0043023">
    <property type="term" value="F:ribosomal large subunit binding"/>
    <property type="evidence" value="ECO:0007669"/>
    <property type="project" value="InterPro"/>
</dbReference>
<comment type="similarity">
    <text evidence="1 4">Belongs to the HSP15 family.</text>
</comment>
<dbReference type="Gene3D" id="3.10.290.10">
    <property type="entry name" value="RNA-binding S4 domain"/>
    <property type="match status" value="1"/>
</dbReference>
<reference evidence="6 7" key="1">
    <citation type="submission" date="2006-03" db="EMBL/GenBank/DDBJ databases">
        <title>Complete sequence of Shewanella denitrificans OS217.</title>
        <authorList>
            <consortium name="US DOE Joint Genome Institute"/>
            <person name="Copeland A."/>
            <person name="Lucas S."/>
            <person name="Lapidus A."/>
            <person name="Barry K."/>
            <person name="Detter J.C."/>
            <person name="Glavina del Rio T."/>
            <person name="Hammon N."/>
            <person name="Israni S."/>
            <person name="Dalin E."/>
            <person name="Tice H."/>
            <person name="Pitluck S."/>
            <person name="Brettin T."/>
            <person name="Bruce D."/>
            <person name="Han C."/>
            <person name="Tapia R."/>
            <person name="Gilna P."/>
            <person name="Kiss H."/>
            <person name="Schmutz J."/>
            <person name="Larimer F."/>
            <person name="Land M."/>
            <person name="Hauser L."/>
            <person name="Kyrpides N."/>
            <person name="Lykidis A."/>
            <person name="Richardson P."/>
        </authorList>
    </citation>
    <scope>NUCLEOTIDE SEQUENCE [LARGE SCALE GENOMIC DNA]</scope>
    <source>
        <strain evidence="7">OS217 / ATCC BAA-1090 / DSM 15013</strain>
    </source>
</reference>
<organism evidence="6 7">
    <name type="scientific">Shewanella denitrificans (strain OS217 / ATCC BAA-1090 / DSM 15013)</name>
    <dbReference type="NCBI Taxonomy" id="318161"/>
    <lineage>
        <taxon>Bacteria</taxon>
        <taxon>Pseudomonadati</taxon>
        <taxon>Pseudomonadota</taxon>
        <taxon>Gammaproteobacteria</taxon>
        <taxon>Alteromonadales</taxon>
        <taxon>Shewanellaceae</taxon>
        <taxon>Shewanella</taxon>
    </lineage>
</organism>
<evidence type="ECO:0000256" key="4">
    <source>
        <dbReference type="PIRNR" id="PIRNR016821"/>
    </source>
</evidence>
<dbReference type="InterPro" id="IPR002942">
    <property type="entry name" value="S4_RNA-bd"/>
</dbReference>
<dbReference type="Proteomes" id="UP000001982">
    <property type="component" value="Chromosome"/>
</dbReference>
<keyword evidence="7" id="KW-1185">Reference proteome</keyword>
<gene>
    <name evidence="6" type="ordered locus">Sden_0119</name>
</gene>
<dbReference type="STRING" id="318161.Sden_0119"/>
<dbReference type="PIRSF" id="PIRSF016821">
    <property type="entry name" value="HSP15"/>
    <property type="match status" value="1"/>
</dbReference>
<dbReference type="SMART" id="SM00363">
    <property type="entry name" value="S4"/>
    <property type="match status" value="1"/>
</dbReference>
<name>Q12T10_SHEDO</name>